<dbReference type="PANTHER" id="PTHR33653">
    <property type="entry name" value="RIBONUCLEASE VAPC2"/>
    <property type="match status" value="1"/>
</dbReference>
<dbReference type="Gene3D" id="3.40.50.1010">
    <property type="entry name" value="5'-nuclease"/>
    <property type="match status" value="1"/>
</dbReference>
<evidence type="ECO:0000256" key="2">
    <source>
        <dbReference type="ARBA" id="ARBA00022649"/>
    </source>
</evidence>
<dbReference type="CDD" id="cd18731">
    <property type="entry name" value="PIN_NgFitB-like"/>
    <property type="match status" value="1"/>
</dbReference>
<keyword evidence="8" id="KW-0800">Toxin</keyword>
<dbReference type="HAMAP" id="MF_00265">
    <property type="entry name" value="VapC_Nob1"/>
    <property type="match status" value="1"/>
</dbReference>
<dbReference type="PANTHER" id="PTHR33653:SF1">
    <property type="entry name" value="RIBONUCLEASE VAPC2"/>
    <property type="match status" value="1"/>
</dbReference>
<evidence type="ECO:0000256" key="8">
    <source>
        <dbReference type="HAMAP-Rule" id="MF_00265"/>
    </source>
</evidence>
<name>A0ABR5F0N8_9ACTN</name>
<gene>
    <name evidence="8" type="primary">vapC</name>
    <name evidence="10" type="ORF">FrCorBMG51_19010</name>
</gene>
<protein>
    <recommendedName>
        <fullName evidence="8">Ribonuclease VapC</fullName>
        <shortName evidence="8">RNase VapC</shortName>
        <ecNumber evidence="8">3.1.-.-</ecNumber>
    </recommendedName>
    <alternativeName>
        <fullName evidence="8">Toxin VapC</fullName>
    </alternativeName>
</protein>
<reference evidence="10 11" key="1">
    <citation type="submission" date="2014-12" db="EMBL/GenBank/DDBJ databases">
        <title>Frankia sp. BMG5.1 draft genome.</title>
        <authorList>
            <person name="Gtari M."/>
            <person name="Ghodhbane-Gtari F."/>
            <person name="Nouioui I."/>
            <person name="Ktari A."/>
            <person name="Hezbri K."/>
            <person name="Mimouni W."/>
            <person name="Sbissi I."/>
            <person name="Ayari A."/>
            <person name="Yamanaka T."/>
            <person name="Normand P."/>
            <person name="Tisa L.S."/>
            <person name="Boudabous A."/>
        </authorList>
    </citation>
    <scope>NUCLEOTIDE SEQUENCE [LARGE SCALE GENOMIC DNA]</scope>
    <source>
        <strain evidence="10 11">BMG5.1</strain>
    </source>
</reference>
<dbReference type="Proteomes" id="UP000035425">
    <property type="component" value="Unassembled WGS sequence"/>
</dbReference>
<evidence type="ECO:0000256" key="5">
    <source>
        <dbReference type="ARBA" id="ARBA00022801"/>
    </source>
</evidence>
<feature type="domain" description="PIN" evidence="9">
    <location>
        <begin position="2"/>
        <end position="126"/>
    </location>
</feature>
<dbReference type="EC" id="3.1.-.-" evidence="8"/>
<comment type="function">
    <text evidence="8">Toxic component of a toxin-antitoxin (TA) system. An RNase.</text>
</comment>
<keyword evidence="6 8" id="KW-0460">Magnesium</keyword>
<comment type="cofactor">
    <cofactor evidence="1 8">
        <name>Mg(2+)</name>
        <dbReference type="ChEBI" id="CHEBI:18420"/>
    </cofactor>
</comment>
<dbReference type="InterPro" id="IPR050556">
    <property type="entry name" value="Type_II_TA_system_RNase"/>
</dbReference>
<comment type="caution">
    <text evidence="10">The sequence shown here is derived from an EMBL/GenBank/DDBJ whole genome shotgun (WGS) entry which is preliminary data.</text>
</comment>
<keyword evidence="2 8" id="KW-1277">Toxin-antitoxin system</keyword>
<evidence type="ECO:0000313" key="11">
    <source>
        <dbReference type="Proteomes" id="UP000035425"/>
    </source>
</evidence>
<evidence type="ECO:0000313" key="10">
    <source>
        <dbReference type="EMBL" id="KLL10276.1"/>
    </source>
</evidence>
<evidence type="ECO:0000256" key="1">
    <source>
        <dbReference type="ARBA" id="ARBA00001946"/>
    </source>
</evidence>
<evidence type="ECO:0000256" key="4">
    <source>
        <dbReference type="ARBA" id="ARBA00022723"/>
    </source>
</evidence>
<keyword evidence="4 8" id="KW-0479">Metal-binding</keyword>
<proteinExistence type="inferred from homology"/>
<feature type="binding site" evidence="8">
    <location>
        <position position="5"/>
    </location>
    <ligand>
        <name>Mg(2+)</name>
        <dbReference type="ChEBI" id="CHEBI:18420"/>
    </ligand>
</feature>
<organism evidence="10 11">
    <name type="scientific">Protofrankia coriariae</name>
    <dbReference type="NCBI Taxonomy" id="1562887"/>
    <lineage>
        <taxon>Bacteria</taxon>
        <taxon>Bacillati</taxon>
        <taxon>Actinomycetota</taxon>
        <taxon>Actinomycetes</taxon>
        <taxon>Frankiales</taxon>
        <taxon>Frankiaceae</taxon>
        <taxon>Protofrankia</taxon>
    </lineage>
</organism>
<dbReference type="RefSeq" id="WP_047224398.1">
    <property type="nucleotide sequence ID" value="NZ_JWIO01000037.1"/>
</dbReference>
<comment type="similarity">
    <text evidence="7 8">Belongs to the PINc/VapC protein family.</text>
</comment>
<feature type="binding site" evidence="8">
    <location>
        <position position="104"/>
    </location>
    <ligand>
        <name>Mg(2+)</name>
        <dbReference type="ChEBI" id="CHEBI:18420"/>
    </ligand>
</feature>
<accession>A0ABR5F0N8</accession>
<keyword evidence="11" id="KW-1185">Reference proteome</keyword>
<dbReference type="Pfam" id="PF01850">
    <property type="entry name" value="PIN"/>
    <property type="match status" value="1"/>
</dbReference>
<keyword evidence="5 8" id="KW-0378">Hydrolase</keyword>
<evidence type="ECO:0000259" key="9">
    <source>
        <dbReference type="Pfam" id="PF01850"/>
    </source>
</evidence>
<dbReference type="InterPro" id="IPR002716">
    <property type="entry name" value="PIN_dom"/>
</dbReference>
<evidence type="ECO:0000256" key="3">
    <source>
        <dbReference type="ARBA" id="ARBA00022722"/>
    </source>
</evidence>
<dbReference type="InterPro" id="IPR029060">
    <property type="entry name" value="PIN-like_dom_sf"/>
</dbReference>
<dbReference type="InterPro" id="IPR022907">
    <property type="entry name" value="VapC_family"/>
</dbReference>
<evidence type="ECO:0000256" key="7">
    <source>
        <dbReference type="ARBA" id="ARBA00038093"/>
    </source>
</evidence>
<dbReference type="EMBL" id="JWIO01000037">
    <property type="protein sequence ID" value="KLL10276.1"/>
    <property type="molecule type" value="Genomic_DNA"/>
</dbReference>
<sequence length="143" mass="15548">MITLDTNVVSELMRARADPGVVAWIDSQPADEIYLTAVTMAELRYGVARVPEGRRRTDLADRLQRAVEAGFAGRVLPFDDDAAAHYADIVMGRERRGLPIAMADAQIAAICRSHSAGLATRNTGDFVHTGIDLTNPWQTTPAN</sequence>
<dbReference type="SUPFAM" id="SSF88723">
    <property type="entry name" value="PIN domain-like"/>
    <property type="match status" value="1"/>
</dbReference>
<keyword evidence="3 8" id="KW-0540">Nuclease</keyword>
<evidence type="ECO:0000256" key="6">
    <source>
        <dbReference type="ARBA" id="ARBA00022842"/>
    </source>
</evidence>